<keyword evidence="1" id="KW-0732">Signal</keyword>
<dbReference type="GeneID" id="109586863"/>
<evidence type="ECO:0000313" key="3">
    <source>
        <dbReference type="Proteomes" id="UP000007879"/>
    </source>
</evidence>
<dbReference type="EnsemblMetazoa" id="XM_020003090.1">
    <property type="protein sequence ID" value="XP_019858649.1"/>
    <property type="gene ID" value="LOC109586863"/>
</dbReference>
<organism evidence="2 3">
    <name type="scientific">Amphimedon queenslandica</name>
    <name type="common">Sponge</name>
    <dbReference type="NCBI Taxonomy" id="400682"/>
    <lineage>
        <taxon>Eukaryota</taxon>
        <taxon>Metazoa</taxon>
        <taxon>Porifera</taxon>
        <taxon>Demospongiae</taxon>
        <taxon>Heteroscleromorpha</taxon>
        <taxon>Haplosclerida</taxon>
        <taxon>Niphatidae</taxon>
        <taxon>Amphimedon</taxon>
    </lineage>
</organism>
<evidence type="ECO:0000313" key="2">
    <source>
        <dbReference type="EnsemblMetazoa" id="XP_019858649.1"/>
    </source>
</evidence>
<sequence>MALVFFSFFLLLVLTDLVQGQLQEDVIVECYSSAADCVSNTNGVSLAAIDCCNRTSGGYISHSSLAAQCGACVVVGFDQSRVHIGPSDAGRRYSFTADVLLSTPGAPDVTGLDYVISREPAVDGR</sequence>
<feature type="chain" id="PRO_5042895035" evidence="1">
    <location>
        <begin position="21"/>
        <end position="125"/>
    </location>
</feature>
<feature type="signal peptide" evidence="1">
    <location>
        <begin position="1"/>
        <end position="20"/>
    </location>
</feature>
<reference evidence="3" key="1">
    <citation type="journal article" date="2010" name="Nature">
        <title>The Amphimedon queenslandica genome and the evolution of animal complexity.</title>
        <authorList>
            <person name="Srivastava M."/>
            <person name="Simakov O."/>
            <person name="Chapman J."/>
            <person name="Fahey B."/>
            <person name="Gauthier M.E."/>
            <person name="Mitros T."/>
            <person name="Richards G.S."/>
            <person name="Conaco C."/>
            <person name="Dacre M."/>
            <person name="Hellsten U."/>
            <person name="Larroux C."/>
            <person name="Putnam N.H."/>
            <person name="Stanke M."/>
            <person name="Adamska M."/>
            <person name="Darling A."/>
            <person name="Degnan S.M."/>
            <person name="Oakley T.H."/>
            <person name="Plachetzki D.C."/>
            <person name="Zhai Y."/>
            <person name="Adamski M."/>
            <person name="Calcino A."/>
            <person name="Cummins S.F."/>
            <person name="Goodstein D.M."/>
            <person name="Harris C."/>
            <person name="Jackson D.J."/>
            <person name="Leys S.P."/>
            <person name="Shu S."/>
            <person name="Woodcroft B.J."/>
            <person name="Vervoort M."/>
            <person name="Kosik K.S."/>
            <person name="Manning G."/>
            <person name="Degnan B.M."/>
            <person name="Rokhsar D.S."/>
        </authorList>
    </citation>
    <scope>NUCLEOTIDE SEQUENCE [LARGE SCALE GENOMIC DNA]</scope>
</reference>
<keyword evidence="3" id="KW-1185">Reference proteome</keyword>
<dbReference type="AlphaFoldDB" id="A0AAN0JP90"/>
<protein>
    <submittedName>
        <fullName evidence="2">Uncharacterized protein</fullName>
    </submittedName>
</protein>
<proteinExistence type="predicted"/>
<accession>A0AAN0JP90</accession>
<dbReference type="KEGG" id="aqu:109586863"/>
<dbReference type="Proteomes" id="UP000007879">
    <property type="component" value="Unassembled WGS sequence"/>
</dbReference>
<name>A0AAN0JP90_AMPQE</name>
<reference evidence="2" key="2">
    <citation type="submission" date="2024-06" db="UniProtKB">
        <authorList>
            <consortium name="EnsemblMetazoa"/>
        </authorList>
    </citation>
    <scope>IDENTIFICATION</scope>
</reference>
<dbReference type="RefSeq" id="XP_019858649.1">
    <property type="nucleotide sequence ID" value="XM_020003090.1"/>
</dbReference>
<evidence type="ECO:0000256" key="1">
    <source>
        <dbReference type="SAM" id="SignalP"/>
    </source>
</evidence>